<reference evidence="5" key="1">
    <citation type="submission" date="2017-09" db="EMBL/GenBank/DDBJ databases">
        <title>Depth-based differentiation of microbial function through sediment-hosted aquifers and enrichment of novel symbionts in the deep terrestrial subsurface.</title>
        <authorList>
            <person name="Probst A.J."/>
            <person name="Ladd B."/>
            <person name="Jarett J.K."/>
            <person name="Geller-Mcgrath D.E."/>
            <person name="Sieber C.M.K."/>
            <person name="Emerson J.B."/>
            <person name="Anantharaman K."/>
            <person name="Thomas B.C."/>
            <person name="Malmstrom R."/>
            <person name="Stieglmeier M."/>
            <person name="Klingl A."/>
            <person name="Woyke T."/>
            <person name="Ryan C.M."/>
            <person name="Banfield J.F."/>
        </authorList>
    </citation>
    <scope>NUCLEOTIDE SEQUENCE [LARGE SCALE GENOMIC DNA]</scope>
</reference>
<dbReference type="GO" id="GO:0003955">
    <property type="term" value="F:NAD(P)H dehydrogenase (quinone) activity"/>
    <property type="evidence" value="ECO:0007669"/>
    <property type="project" value="TreeGrafter"/>
</dbReference>
<dbReference type="EMBL" id="PFBK01000003">
    <property type="protein sequence ID" value="PIR84104.1"/>
    <property type="molecule type" value="Genomic_DNA"/>
</dbReference>
<protein>
    <submittedName>
        <fullName evidence="4">NADPH:quinone reductase</fullName>
    </submittedName>
</protein>
<name>A0A2H0UCE9_9BACT</name>
<sequence length="197" mass="22633">MKSKKILVLLGHPDKSGFCGEMTDAYCEAARAVGHAVDRMNIGEMQFDPTLWKGYRERQTCEPDLCKFQDLLTAADHFVIIYPVWWVGMPALLKGLFDRAWLPGSAFRYIKTKTGKRTIFWHRLFRGKTARILMASGTAPWLVRFLPGNVNAQLKWGILWFAGFSVRTRWFGPSENIPEARKARWLAEVRELGRLGK</sequence>
<dbReference type="GO" id="GO:0005829">
    <property type="term" value="C:cytosol"/>
    <property type="evidence" value="ECO:0007669"/>
    <property type="project" value="TreeGrafter"/>
</dbReference>
<dbReference type="InterPro" id="IPR029039">
    <property type="entry name" value="Flavoprotein-like_sf"/>
</dbReference>
<dbReference type="Pfam" id="PF02525">
    <property type="entry name" value="Flavodoxin_2"/>
    <property type="match status" value="1"/>
</dbReference>
<evidence type="ECO:0000256" key="2">
    <source>
        <dbReference type="ARBA" id="ARBA00023002"/>
    </source>
</evidence>
<feature type="domain" description="Flavodoxin-like fold" evidence="3">
    <location>
        <begin position="4"/>
        <end position="166"/>
    </location>
</feature>
<accession>A0A2H0UCE9</accession>
<evidence type="ECO:0000259" key="3">
    <source>
        <dbReference type="Pfam" id="PF02525"/>
    </source>
</evidence>
<organism evidence="4 5">
    <name type="scientific">Candidatus Kaiserbacteria bacterium CG10_big_fil_rev_8_21_14_0_10_51_14</name>
    <dbReference type="NCBI Taxonomy" id="1974610"/>
    <lineage>
        <taxon>Bacteria</taxon>
        <taxon>Candidatus Kaiseribacteriota</taxon>
    </lineage>
</organism>
<dbReference type="Proteomes" id="UP000231192">
    <property type="component" value="Unassembled WGS sequence"/>
</dbReference>
<evidence type="ECO:0000313" key="4">
    <source>
        <dbReference type="EMBL" id="PIR84104.1"/>
    </source>
</evidence>
<proteinExistence type="inferred from homology"/>
<dbReference type="PANTHER" id="PTHR10204:SF34">
    <property type="entry name" value="NAD(P)H DEHYDROGENASE [QUINONE] 1 ISOFORM 1"/>
    <property type="match status" value="1"/>
</dbReference>
<comment type="similarity">
    <text evidence="1">Belongs to the NAD(P)H dehydrogenase (quinone) family.</text>
</comment>
<dbReference type="PANTHER" id="PTHR10204">
    <property type="entry name" value="NAD P H OXIDOREDUCTASE-RELATED"/>
    <property type="match status" value="1"/>
</dbReference>
<dbReference type="AlphaFoldDB" id="A0A2H0UCE9"/>
<evidence type="ECO:0000313" key="5">
    <source>
        <dbReference type="Proteomes" id="UP000231192"/>
    </source>
</evidence>
<keyword evidence="2" id="KW-0560">Oxidoreductase</keyword>
<dbReference type="SUPFAM" id="SSF52218">
    <property type="entry name" value="Flavoproteins"/>
    <property type="match status" value="1"/>
</dbReference>
<evidence type="ECO:0000256" key="1">
    <source>
        <dbReference type="ARBA" id="ARBA00006252"/>
    </source>
</evidence>
<dbReference type="InterPro" id="IPR051545">
    <property type="entry name" value="NAD(P)H_dehydrogenase_qn"/>
</dbReference>
<gene>
    <name evidence="4" type="ORF">COU18_01740</name>
</gene>
<dbReference type="Gene3D" id="3.40.50.360">
    <property type="match status" value="1"/>
</dbReference>
<dbReference type="InterPro" id="IPR003680">
    <property type="entry name" value="Flavodoxin_fold"/>
</dbReference>
<comment type="caution">
    <text evidence="4">The sequence shown here is derived from an EMBL/GenBank/DDBJ whole genome shotgun (WGS) entry which is preliminary data.</text>
</comment>